<reference evidence="1" key="1">
    <citation type="submission" date="2021-06" db="EMBL/GenBank/DDBJ databases">
        <authorList>
            <person name="Nardi T."/>
            <person name="Nardi T."/>
        </authorList>
    </citation>
    <scope>NUCLEOTIDE SEQUENCE</scope>
</reference>
<gene>
    <name evidence="1" type="ORF">MHYMCMPASI_00024</name>
</gene>
<sequence length="271" mass="31264">MPIPISEEKNPLKLFEIACSNPAPKMLEQFLLMVKHLYQYQIFQFILGLTATKISEKLLSFKLYDQRFFDLDAGNCKTICGNSINQLFNRIRSRNKYQITIKKLSYDVIIHEIAHMIEKEVVINLQEFMGLISDDLREAPTSIGLRQVVEQIFFTELKLYPEDQKPSELFARYFQILCLSKEISGLNSTGGYKLEQALAHFSNTTTWVNSVCKFNIISITDSQISMLSSQFLKKAKEVEHKWSEQKATSIHSPGPKKWGNIVTSIKSDYFK</sequence>
<dbReference type="Proteomes" id="UP000837675">
    <property type="component" value="Unassembled WGS sequence"/>
</dbReference>
<keyword evidence="2" id="KW-1185">Reference proteome</keyword>
<protein>
    <submittedName>
        <fullName evidence="1">Uncharacterized protein</fullName>
    </submittedName>
</protein>
<organism evidence="1 2">
    <name type="scientific">Hyalomma marginatum</name>
    <dbReference type="NCBI Taxonomy" id="34627"/>
    <lineage>
        <taxon>Eukaryota</taxon>
        <taxon>Metazoa</taxon>
        <taxon>Ecdysozoa</taxon>
        <taxon>Arthropoda</taxon>
        <taxon>Chelicerata</taxon>
        <taxon>Arachnida</taxon>
        <taxon>Acari</taxon>
        <taxon>Parasitiformes</taxon>
        <taxon>Ixodida</taxon>
        <taxon>Ixodoidea</taxon>
        <taxon>Ixodidae</taxon>
        <taxon>Hyalomminae</taxon>
        <taxon>Hyalomma</taxon>
    </lineage>
</organism>
<evidence type="ECO:0000313" key="2">
    <source>
        <dbReference type="Proteomes" id="UP000837675"/>
    </source>
</evidence>
<dbReference type="AlphaFoldDB" id="A0A8S4C0P8"/>
<name>A0A8S4C0P8_9ACAR</name>
<accession>A0A8S4C0P8</accession>
<comment type="caution">
    <text evidence="1">The sequence shown here is derived from an EMBL/GenBank/DDBJ whole genome shotgun (WGS) entry which is preliminary data.</text>
</comment>
<proteinExistence type="predicted"/>
<dbReference type="EMBL" id="CAJVAF010000008">
    <property type="protein sequence ID" value="CAG7588679.1"/>
    <property type="molecule type" value="Genomic_DNA"/>
</dbReference>
<evidence type="ECO:0000313" key="1">
    <source>
        <dbReference type="EMBL" id="CAG7588679.1"/>
    </source>
</evidence>